<keyword evidence="2" id="KW-1185">Reference proteome</keyword>
<dbReference type="RefSeq" id="WP_272102261.1">
    <property type="nucleotide sequence ID" value="NZ_JAQNDK010000005.1"/>
</dbReference>
<sequence>MADSGHKRQPIENVSAVLAIRLDEPSATWTIDLLCLDRLLRFVPLGLVYLNCSHDSTDRDETRYNVVETTAEHRVMSGEELRRYQYIENGDAARPFWIVGIHGSGMVIAVVCEDFSLEWLDLAEHYPHLA</sequence>
<dbReference type="EMBL" id="JAQNDK010000005">
    <property type="protein sequence ID" value="MDC0684135.1"/>
    <property type="molecule type" value="Genomic_DNA"/>
</dbReference>
<accession>A0ABT5CCH0</accession>
<name>A0ABT5CCH0_9BACT</name>
<organism evidence="1 2">
    <name type="scientific">Sorangium atrum</name>
    <dbReference type="NCBI Taxonomy" id="2995308"/>
    <lineage>
        <taxon>Bacteria</taxon>
        <taxon>Pseudomonadati</taxon>
        <taxon>Myxococcota</taxon>
        <taxon>Polyangia</taxon>
        <taxon>Polyangiales</taxon>
        <taxon>Polyangiaceae</taxon>
        <taxon>Sorangium</taxon>
    </lineage>
</organism>
<evidence type="ECO:0000313" key="1">
    <source>
        <dbReference type="EMBL" id="MDC0684135.1"/>
    </source>
</evidence>
<reference evidence="1 2" key="1">
    <citation type="submission" date="2023-01" db="EMBL/GenBank/DDBJ databases">
        <title>Minimal conservation of predation-associated metabolite biosynthetic gene clusters underscores biosynthetic potential of Myxococcota including descriptions for ten novel species: Archangium lansinium sp. nov., Myxococcus landrumus sp. nov., Nannocystis bai.</title>
        <authorList>
            <person name="Ahearne A."/>
            <person name="Stevens C."/>
            <person name="Dowd S."/>
        </authorList>
    </citation>
    <scope>NUCLEOTIDE SEQUENCE [LARGE SCALE GENOMIC DNA]</scope>
    <source>
        <strain evidence="1 2">WIWO2</strain>
    </source>
</reference>
<proteinExistence type="predicted"/>
<comment type="caution">
    <text evidence="1">The sequence shown here is derived from an EMBL/GenBank/DDBJ whole genome shotgun (WGS) entry which is preliminary data.</text>
</comment>
<dbReference type="Proteomes" id="UP001217485">
    <property type="component" value="Unassembled WGS sequence"/>
</dbReference>
<protein>
    <submittedName>
        <fullName evidence="1">Uncharacterized protein</fullName>
    </submittedName>
</protein>
<gene>
    <name evidence="1" type="ORF">POL72_40810</name>
</gene>
<evidence type="ECO:0000313" key="2">
    <source>
        <dbReference type="Proteomes" id="UP001217485"/>
    </source>
</evidence>